<dbReference type="PANTHER" id="PTHR31558">
    <property type="entry name" value="CW14 PROTEIN"/>
    <property type="match status" value="1"/>
</dbReference>
<protein>
    <recommendedName>
        <fullName evidence="1">Protein ENHANCED DISEASE RESISTANCE 2 C-terminal domain-containing protein</fullName>
    </recommendedName>
</protein>
<feature type="domain" description="Protein ENHANCED DISEASE RESISTANCE 2 C-terminal" evidence="1">
    <location>
        <begin position="434"/>
        <end position="675"/>
    </location>
</feature>
<evidence type="ECO:0000259" key="1">
    <source>
        <dbReference type="Pfam" id="PF07059"/>
    </source>
</evidence>
<name>A0AAV8R0R1_ENSVE</name>
<keyword evidence="3" id="KW-1185">Reference proteome</keyword>
<dbReference type="InterPro" id="IPR009769">
    <property type="entry name" value="EDR2_C"/>
</dbReference>
<dbReference type="Proteomes" id="UP001222027">
    <property type="component" value="Unassembled WGS sequence"/>
</dbReference>
<evidence type="ECO:0000313" key="3">
    <source>
        <dbReference type="Proteomes" id="UP001222027"/>
    </source>
</evidence>
<evidence type="ECO:0000313" key="2">
    <source>
        <dbReference type="EMBL" id="KAJ8484857.1"/>
    </source>
</evidence>
<dbReference type="Pfam" id="PF07059">
    <property type="entry name" value="EDR2_C"/>
    <property type="match status" value="1"/>
</dbReference>
<comment type="caution">
    <text evidence="2">The sequence shown here is derived from an EMBL/GenBank/DDBJ whole genome shotgun (WGS) entry which is preliminary data.</text>
</comment>
<dbReference type="AlphaFoldDB" id="A0AAV8R0R1"/>
<reference evidence="2 3" key="1">
    <citation type="submission" date="2022-12" db="EMBL/GenBank/DDBJ databases">
        <title>Chromosome-scale assembly of the Ensete ventricosum genome.</title>
        <authorList>
            <person name="Dussert Y."/>
            <person name="Stocks J."/>
            <person name="Wendawek A."/>
            <person name="Woldeyes F."/>
            <person name="Nichols R.A."/>
            <person name="Borrell J.S."/>
        </authorList>
    </citation>
    <scope>NUCLEOTIDE SEQUENCE [LARGE SCALE GENOMIC DNA]</scope>
    <source>
        <strain evidence="3">cv. Maze</strain>
        <tissue evidence="2">Seeds</tissue>
    </source>
</reference>
<dbReference type="PANTHER" id="PTHR31558:SF40">
    <property type="entry name" value="EXPRESSED PROTEIN"/>
    <property type="match status" value="1"/>
</dbReference>
<dbReference type="EMBL" id="JAQQAF010000005">
    <property type="protein sequence ID" value="KAJ8484857.1"/>
    <property type="molecule type" value="Genomic_DNA"/>
</dbReference>
<accession>A0AAV8R0R1</accession>
<gene>
    <name evidence="2" type="ORF">OPV22_017342</name>
</gene>
<organism evidence="2 3">
    <name type="scientific">Ensete ventricosum</name>
    <name type="common">Abyssinian banana</name>
    <name type="synonym">Musa ensete</name>
    <dbReference type="NCBI Taxonomy" id="4639"/>
    <lineage>
        <taxon>Eukaryota</taxon>
        <taxon>Viridiplantae</taxon>
        <taxon>Streptophyta</taxon>
        <taxon>Embryophyta</taxon>
        <taxon>Tracheophyta</taxon>
        <taxon>Spermatophyta</taxon>
        <taxon>Magnoliopsida</taxon>
        <taxon>Liliopsida</taxon>
        <taxon>Zingiberales</taxon>
        <taxon>Musaceae</taxon>
        <taxon>Ensete</taxon>
    </lineage>
</organism>
<sequence length="692" mass="78075">MNSVTTAIDHIMRPALVAAPEREKKQRFGCMGFLHSPPFESCMGPALAVLLGGKGFMACAPLKPLTDDENSARLSSHPLLLFSRLQWKTLMELGEDWNGGRSLAPESSSQTISIQLLLLIAKDPAVSNSEILEHSYGRFAFFFSACIKFVSISFKEIVHVKTAATTHRKSEVSNLAFHLTQLQWHHSQMERNVLCQEEVWFDSVSILESESDDDFSSVCGDCLSSINGSIGTQMLQYENASLLVDAVCKFEEHLDTTPIALAVEQHIEIDEGKTEKLLNNDECEDADRLEIVNPQGFDIQLEKVDEAKLRNQTESCTKMKKVLGDICGSFKGLKEIRHDTEENFRDSTLKQLSSSCAPHLVPSISFNDKIQQFPTTSPQCPKRRSAVIRVSIKRKSKDGDETTEFCASKKYLYRPISGLSVPCSTSEKPAQGCWSTLEPSSFKLRGESYFRDKKKSPAPHHTPYTPMGIDLFSCQRKVNHIAQHIELPFIKAQEKVPSLLVVNIQLPTYPAAMFLGDSDGEGMSLVLYFKISDNFDEEISPQFQDSIRRFVNDEIEKVKGFPMDSTTPYRERLKILAGLANPEDLQLNSAEKKLVHAYNAKPVLSRPQHNFYQGSNYFEIDLDVHRFSYISRKGFEAFRERLKHGILDLGLTIQAQKQEELPEHLLCCVRLNRIDFVNHGQIPALMMVDHDM</sequence>
<proteinExistence type="predicted"/>